<keyword evidence="4" id="KW-1185">Reference proteome</keyword>
<feature type="domain" description="C2H2-type" evidence="2">
    <location>
        <begin position="323"/>
        <end position="348"/>
    </location>
</feature>
<feature type="region of interest" description="Disordered" evidence="1">
    <location>
        <begin position="164"/>
        <end position="192"/>
    </location>
</feature>
<dbReference type="AlphaFoldDB" id="A0AAX6MEK3"/>
<evidence type="ECO:0000313" key="3">
    <source>
        <dbReference type="EMBL" id="KAK6950876.1"/>
    </source>
</evidence>
<dbReference type="InterPro" id="IPR013087">
    <property type="entry name" value="Znf_C2H2_type"/>
</dbReference>
<dbReference type="PANTHER" id="PTHR23225">
    <property type="entry name" value="ZINC FINGER PROTEIN"/>
    <property type="match status" value="1"/>
</dbReference>
<dbReference type="PANTHER" id="PTHR23225:SF2">
    <property type="entry name" value="AT09679P-RELATED"/>
    <property type="match status" value="1"/>
</dbReference>
<evidence type="ECO:0000313" key="4">
    <source>
        <dbReference type="Proteomes" id="UP001369815"/>
    </source>
</evidence>
<feature type="domain" description="C2H2-type" evidence="2">
    <location>
        <begin position="480"/>
        <end position="507"/>
    </location>
</feature>
<feature type="region of interest" description="Disordered" evidence="1">
    <location>
        <begin position="552"/>
        <end position="582"/>
    </location>
</feature>
<dbReference type="Proteomes" id="UP001369815">
    <property type="component" value="Unassembled WGS sequence"/>
</dbReference>
<dbReference type="Gene3D" id="3.30.160.60">
    <property type="entry name" value="Classic Zinc Finger"/>
    <property type="match status" value="1"/>
</dbReference>
<evidence type="ECO:0000259" key="2">
    <source>
        <dbReference type="SMART" id="SM00355"/>
    </source>
</evidence>
<name>A0AAX6MEK3_9PEZI</name>
<accession>A0AAX6MEK3</accession>
<feature type="region of interest" description="Disordered" evidence="1">
    <location>
        <begin position="80"/>
        <end position="128"/>
    </location>
</feature>
<comment type="caution">
    <text evidence="3">The sequence shown here is derived from an EMBL/GenBank/DDBJ whole genome shotgun (WGS) entry which is preliminary data.</text>
</comment>
<feature type="compositionally biased region" description="Low complexity" evidence="1">
    <location>
        <begin position="90"/>
        <end position="110"/>
    </location>
</feature>
<feature type="compositionally biased region" description="Acidic residues" evidence="1">
    <location>
        <begin position="236"/>
        <end position="248"/>
    </location>
</feature>
<feature type="compositionally biased region" description="Acidic residues" evidence="1">
    <location>
        <begin position="567"/>
        <end position="582"/>
    </location>
</feature>
<evidence type="ECO:0000256" key="1">
    <source>
        <dbReference type="SAM" id="MobiDB-lite"/>
    </source>
</evidence>
<feature type="region of interest" description="Disordered" evidence="1">
    <location>
        <begin position="204"/>
        <end position="311"/>
    </location>
</feature>
<dbReference type="SMART" id="SM00355">
    <property type="entry name" value="ZnF_C2H2"/>
    <property type="match status" value="3"/>
</dbReference>
<feature type="domain" description="C2H2-type" evidence="2">
    <location>
        <begin position="352"/>
        <end position="379"/>
    </location>
</feature>
<sequence>MDYQSFSYPDTVPLSGVYVENSSIDGMIDPNLKHSPQWTPPQMHRYLTEHNKPVIFNYSRVDSLFPEPVVRRDDSIGALPCGVPQRRDSPSFSSHTSSTSSSILSPPGESDYYQPHSPPTPPDTSIMSPFFNQYESPSSRAHLYQYTGLADDCVKPIDINPYQESPESYFDDSIPRSEFPPRGYSMSSDDSSACMDMCGVQEPIGGPRLMSPEESVPDVKEEIRIPEPISTYAPYEPDDEIGSSDDADTFVLKHEDGEDDEYKPYQKQKKTKTSSGRPTRNRKRQSSPVPTSQAKRPKIDPGDSGTIGRPAVKPVIQGAKSSFSCTECPKRICFKDESGLQNHIKKQHTRPFVCVFGFAGCTSTFASKNEWKRHCASQHLVLNYWICQQDQCSKVSSKATAPIRNRLNPPVTQSPCIPALPRGTIFNRKDLYTQHLRRMHIPANLKKHVKQRKPSPEWEVRERAHQEEAKRTRCELPTHMRCPAVGCTARFDGSNAWDDRMEHVAKHLEKAVTGSEPPIQFGGLNDDTLIDWATRPEIAIIERGAKGKWELRNPLKHGGSATVEATADQEGDEDAEGEDVDE</sequence>
<dbReference type="EMBL" id="JBANMG010000007">
    <property type="protein sequence ID" value="KAK6950876.1"/>
    <property type="molecule type" value="Genomic_DNA"/>
</dbReference>
<protein>
    <recommendedName>
        <fullName evidence="2">C2H2-type domain-containing protein</fullName>
    </recommendedName>
</protein>
<organism evidence="3 4">
    <name type="scientific">Daldinia eschscholtzii</name>
    <dbReference type="NCBI Taxonomy" id="292717"/>
    <lineage>
        <taxon>Eukaryota</taxon>
        <taxon>Fungi</taxon>
        <taxon>Dikarya</taxon>
        <taxon>Ascomycota</taxon>
        <taxon>Pezizomycotina</taxon>
        <taxon>Sordariomycetes</taxon>
        <taxon>Xylariomycetidae</taxon>
        <taxon>Xylariales</taxon>
        <taxon>Hypoxylaceae</taxon>
        <taxon>Daldinia</taxon>
    </lineage>
</organism>
<proteinExistence type="predicted"/>
<dbReference type="GO" id="GO:0003700">
    <property type="term" value="F:DNA-binding transcription factor activity"/>
    <property type="evidence" value="ECO:0007669"/>
    <property type="project" value="InterPro"/>
</dbReference>
<reference evidence="3 4" key="1">
    <citation type="journal article" date="2024" name="Front Chem Biol">
        <title>Unveiling the potential of Daldinia eschscholtzii MFLUCC 19-0629 through bioactivity and bioinformatics studies for enhanced sustainable agriculture production.</title>
        <authorList>
            <person name="Brooks S."/>
            <person name="Weaver J.A."/>
            <person name="Klomchit A."/>
            <person name="Alharthi S.A."/>
            <person name="Onlamun T."/>
            <person name="Nurani R."/>
            <person name="Vong T.K."/>
            <person name="Alberti F."/>
            <person name="Greco C."/>
        </authorList>
    </citation>
    <scope>NUCLEOTIDE SEQUENCE [LARGE SCALE GENOMIC DNA]</scope>
    <source>
        <strain evidence="3">MFLUCC 19-0629</strain>
    </source>
</reference>
<gene>
    <name evidence="3" type="ORF">Daesc_007404</name>
</gene>
<dbReference type="InterPro" id="IPR039970">
    <property type="entry name" value="TF_Grauzone"/>
</dbReference>